<dbReference type="SUPFAM" id="SSF55136">
    <property type="entry name" value="Probable bacterial effector-binding domain"/>
    <property type="match status" value="1"/>
</dbReference>
<dbReference type="AlphaFoldDB" id="A0A9N8HDK0"/>
<dbReference type="Gene3D" id="3.20.80.10">
    <property type="entry name" value="Regulatory factor, effector binding domain"/>
    <property type="match status" value="1"/>
</dbReference>
<organism evidence="4 5">
    <name type="scientific">Seminavis robusta</name>
    <dbReference type="NCBI Taxonomy" id="568900"/>
    <lineage>
        <taxon>Eukaryota</taxon>
        <taxon>Sar</taxon>
        <taxon>Stramenopiles</taxon>
        <taxon>Ochrophyta</taxon>
        <taxon>Bacillariophyta</taxon>
        <taxon>Bacillariophyceae</taxon>
        <taxon>Bacillariophycidae</taxon>
        <taxon>Naviculales</taxon>
        <taxon>Naviculaceae</taxon>
        <taxon>Seminavis</taxon>
    </lineage>
</organism>
<keyword evidence="5" id="KW-1185">Reference proteome</keyword>
<name>A0A9N8HDK0_9STRA</name>
<reference evidence="4" key="1">
    <citation type="submission" date="2020-06" db="EMBL/GenBank/DDBJ databases">
        <authorList>
            <consortium name="Plant Systems Biology data submission"/>
        </authorList>
    </citation>
    <scope>NUCLEOTIDE SEQUENCE</scope>
    <source>
        <strain evidence="4">D6</strain>
    </source>
</reference>
<dbReference type="Proteomes" id="UP001153069">
    <property type="component" value="Unassembled WGS sequence"/>
</dbReference>
<evidence type="ECO:0000256" key="2">
    <source>
        <dbReference type="SAM" id="MobiDB-lite"/>
    </source>
</evidence>
<dbReference type="PANTHER" id="PTHR11220:SF58">
    <property type="entry name" value="SOUL HEME-BINDING FAMILY PROTEIN"/>
    <property type="match status" value="1"/>
</dbReference>
<evidence type="ECO:0000256" key="1">
    <source>
        <dbReference type="ARBA" id="ARBA00009817"/>
    </source>
</evidence>
<accession>A0A9N8HDK0</accession>
<feature type="region of interest" description="Disordered" evidence="2">
    <location>
        <begin position="34"/>
        <end position="62"/>
    </location>
</feature>
<dbReference type="Pfam" id="PF04832">
    <property type="entry name" value="SOUL"/>
    <property type="match status" value="1"/>
</dbReference>
<feature type="chain" id="PRO_5040321251" evidence="3">
    <location>
        <begin position="25"/>
        <end position="507"/>
    </location>
</feature>
<gene>
    <name evidence="4" type="ORF">SEMRO_364_G127200.1</name>
</gene>
<dbReference type="OrthoDB" id="6424451at2759"/>
<proteinExistence type="inferred from homology"/>
<feature type="region of interest" description="Disordered" evidence="2">
    <location>
        <begin position="443"/>
        <end position="507"/>
    </location>
</feature>
<evidence type="ECO:0000256" key="3">
    <source>
        <dbReference type="SAM" id="SignalP"/>
    </source>
</evidence>
<evidence type="ECO:0000313" key="5">
    <source>
        <dbReference type="Proteomes" id="UP001153069"/>
    </source>
</evidence>
<dbReference type="InterPro" id="IPR006917">
    <property type="entry name" value="SOUL_heme-bd"/>
</dbReference>
<comment type="similarity">
    <text evidence="1">Belongs to the HEBP family.</text>
</comment>
<dbReference type="PROSITE" id="PS51257">
    <property type="entry name" value="PROKAR_LIPOPROTEIN"/>
    <property type="match status" value="1"/>
</dbReference>
<feature type="compositionally biased region" description="Acidic residues" evidence="2">
    <location>
        <begin position="498"/>
        <end position="507"/>
    </location>
</feature>
<comment type="caution">
    <text evidence="4">The sequence shown here is derived from an EMBL/GenBank/DDBJ whole genome shotgun (WGS) entry which is preliminary data.</text>
</comment>
<feature type="signal peptide" evidence="3">
    <location>
        <begin position="1"/>
        <end position="24"/>
    </location>
</feature>
<dbReference type="InterPro" id="IPR011256">
    <property type="entry name" value="Reg_factor_effector_dom_sf"/>
</dbReference>
<evidence type="ECO:0000313" key="4">
    <source>
        <dbReference type="EMBL" id="CAB9508872.1"/>
    </source>
</evidence>
<dbReference type="EMBL" id="CAICTM010000363">
    <property type="protein sequence ID" value="CAB9508872.1"/>
    <property type="molecule type" value="Genomic_DNA"/>
</dbReference>
<dbReference type="PANTHER" id="PTHR11220">
    <property type="entry name" value="HEME-BINDING PROTEIN-RELATED"/>
    <property type="match status" value="1"/>
</dbReference>
<sequence>MSPSKVLSLALAAASCLQSSVVFSYAPPLALAPSRPSPTFTSRPTTSALFSSSTTSSSSTKTTDAEFAAFAETLEEDVDVDEEDMDQTWQASVDELLDPLTPLARRQALLAKLVGANKDIQESVLTALRDRKIDGLLTPNGKKLQEGSQTVARQITNDILPNLAANPPPNPATLLPDPTDVSKVGSRILNALSNQVQKNIELLQGDLANPVRIPQRISRQTNDFVTEARNVFSETPVGLQEPPYTVVQTSGSYEIRDYEGYSVASTSMGKNTVILGADDNAAGTNLAETGAAFNTLAAYLFGANKEGVSMDMTTPVTTTSWGEMRFYLSRPNDVPAPLDDASSGSLYESGAVTILDIPPARLAVKKFTGFVTEGEITRQKDALLSALSMDDIEIDVAHGDPISHVIFQYNPPYTLPIVRRNEIAVAVRRENEVVDLKQQWGDKETAGGTTVKSAEEMEPVNGVTEESTMSAEEMEPVNGVVTEESTKTTASAEKAQVLEEEDISPSD</sequence>
<protein>
    <submittedName>
        <fullName evidence="4">Heme-binding-like protein At3g10130</fullName>
    </submittedName>
</protein>
<keyword evidence="3" id="KW-0732">Signal</keyword>